<dbReference type="InterPro" id="IPR000257">
    <property type="entry name" value="Uroporphyrinogen_deCOase"/>
</dbReference>
<dbReference type="AlphaFoldDB" id="X1JYC8"/>
<feature type="non-terminal residue" evidence="2">
    <location>
        <position position="1"/>
    </location>
</feature>
<organism evidence="2">
    <name type="scientific">marine sediment metagenome</name>
    <dbReference type="NCBI Taxonomy" id="412755"/>
    <lineage>
        <taxon>unclassified sequences</taxon>
        <taxon>metagenomes</taxon>
        <taxon>ecological metagenomes</taxon>
    </lineage>
</organism>
<accession>X1JYC8</accession>
<dbReference type="Pfam" id="PF01208">
    <property type="entry name" value="URO-D"/>
    <property type="match status" value="1"/>
</dbReference>
<dbReference type="InterPro" id="IPR052024">
    <property type="entry name" value="Methanogen_methyltrans"/>
</dbReference>
<reference evidence="2" key="1">
    <citation type="journal article" date="2014" name="Front. Microbiol.">
        <title>High frequency of phylogenetically diverse reductive dehalogenase-homologous genes in deep subseafloor sedimentary metagenomes.</title>
        <authorList>
            <person name="Kawai M."/>
            <person name="Futagami T."/>
            <person name="Toyoda A."/>
            <person name="Takaki Y."/>
            <person name="Nishi S."/>
            <person name="Hori S."/>
            <person name="Arai W."/>
            <person name="Tsubouchi T."/>
            <person name="Morono Y."/>
            <person name="Uchiyama I."/>
            <person name="Ito T."/>
            <person name="Fujiyama A."/>
            <person name="Inagaki F."/>
            <person name="Takami H."/>
        </authorList>
    </citation>
    <scope>NUCLEOTIDE SEQUENCE</scope>
    <source>
        <strain evidence="2">Expedition CK06-06</strain>
    </source>
</reference>
<dbReference type="SUPFAM" id="SSF51726">
    <property type="entry name" value="UROD/MetE-like"/>
    <property type="match status" value="1"/>
</dbReference>
<sequence length="93" mass="10166">GNPGVVTFGHEVDLTTAIKYFGNTCVIAGNIEPAVIQEGTHEQVYELCRIAIEKAKHAPRGFILMPGCGFPPKAPPYNLYTMVKAVNDLGWYD</sequence>
<gene>
    <name evidence="2" type="ORF">S03H2_61804</name>
</gene>
<dbReference type="Gene3D" id="3.20.20.210">
    <property type="match status" value="1"/>
</dbReference>
<evidence type="ECO:0000259" key="1">
    <source>
        <dbReference type="Pfam" id="PF01208"/>
    </source>
</evidence>
<feature type="domain" description="Uroporphyrinogen decarboxylase (URO-D)" evidence="1">
    <location>
        <begin position="5"/>
        <end position="88"/>
    </location>
</feature>
<comment type="caution">
    <text evidence="2">The sequence shown here is derived from an EMBL/GenBank/DDBJ whole genome shotgun (WGS) entry which is preliminary data.</text>
</comment>
<proteinExistence type="predicted"/>
<dbReference type="PANTHER" id="PTHR47099:SF1">
    <property type="entry name" value="METHYLCOBAMIDE:COM METHYLTRANSFERASE MTBA"/>
    <property type="match status" value="1"/>
</dbReference>
<dbReference type="EMBL" id="BARU01039919">
    <property type="protein sequence ID" value="GAH86395.1"/>
    <property type="molecule type" value="Genomic_DNA"/>
</dbReference>
<dbReference type="PANTHER" id="PTHR47099">
    <property type="entry name" value="METHYLCOBAMIDE:COM METHYLTRANSFERASE MTBA"/>
    <property type="match status" value="1"/>
</dbReference>
<name>X1JYC8_9ZZZZ</name>
<evidence type="ECO:0000313" key="2">
    <source>
        <dbReference type="EMBL" id="GAH86395.1"/>
    </source>
</evidence>
<dbReference type="GO" id="GO:0004853">
    <property type="term" value="F:uroporphyrinogen decarboxylase activity"/>
    <property type="evidence" value="ECO:0007669"/>
    <property type="project" value="InterPro"/>
</dbReference>
<protein>
    <recommendedName>
        <fullName evidence="1">Uroporphyrinogen decarboxylase (URO-D) domain-containing protein</fullName>
    </recommendedName>
</protein>
<dbReference type="InterPro" id="IPR038071">
    <property type="entry name" value="UROD/MetE-like_sf"/>
</dbReference>
<dbReference type="GO" id="GO:0006779">
    <property type="term" value="P:porphyrin-containing compound biosynthetic process"/>
    <property type="evidence" value="ECO:0007669"/>
    <property type="project" value="InterPro"/>
</dbReference>